<dbReference type="Gene3D" id="3.30.230.10">
    <property type="match status" value="1"/>
</dbReference>
<dbReference type="EMBL" id="JADINA010000011">
    <property type="protein sequence ID" value="MBO8425974.1"/>
    <property type="molecule type" value="Genomic_DNA"/>
</dbReference>
<feature type="domain" description="GHMP kinase N-terminal" evidence="10">
    <location>
        <begin position="64"/>
        <end position="137"/>
    </location>
</feature>
<evidence type="ECO:0000256" key="1">
    <source>
        <dbReference type="ARBA" id="ARBA00009684"/>
    </source>
</evidence>
<protein>
    <recommendedName>
        <fullName evidence="3 9">4-diphosphocytidyl-2-C-methyl-D-erythritol kinase</fullName>
        <shortName evidence="9">CMK</shortName>
        <ecNumber evidence="2 9">2.7.1.148</ecNumber>
    </recommendedName>
    <alternativeName>
        <fullName evidence="8 9">4-(cytidine-5'-diphospho)-2-C-methyl-D-erythritol kinase</fullName>
    </alternativeName>
</protein>
<keyword evidence="9" id="KW-0414">Isoprene biosynthesis</keyword>
<organism evidence="12 13">
    <name type="scientific">Candidatus Alloenteromonas pullistercoris</name>
    <dbReference type="NCBI Taxonomy" id="2840785"/>
    <lineage>
        <taxon>Bacteria</taxon>
        <taxon>Bacillati</taxon>
        <taxon>Bacillota</taxon>
        <taxon>Bacillota incertae sedis</taxon>
        <taxon>Candidatus Alloenteromonas</taxon>
    </lineage>
</organism>
<evidence type="ECO:0000256" key="9">
    <source>
        <dbReference type="HAMAP-Rule" id="MF_00061"/>
    </source>
</evidence>
<dbReference type="InterPro" id="IPR014721">
    <property type="entry name" value="Ribsml_uS5_D2-typ_fold_subgr"/>
</dbReference>
<dbReference type="GO" id="GO:0016114">
    <property type="term" value="P:terpenoid biosynthetic process"/>
    <property type="evidence" value="ECO:0007669"/>
    <property type="project" value="UniProtKB-UniRule"/>
</dbReference>
<dbReference type="InterPro" id="IPR013750">
    <property type="entry name" value="GHMP_kinase_C_dom"/>
</dbReference>
<dbReference type="PANTHER" id="PTHR43527">
    <property type="entry name" value="4-DIPHOSPHOCYTIDYL-2-C-METHYL-D-ERYTHRITOL KINASE, CHLOROPLASTIC"/>
    <property type="match status" value="1"/>
</dbReference>
<evidence type="ECO:0000313" key="13">
    <source>
        <dbReference type="Proteomes" id="UP000823634"/>
    </source>
</evidence>
<dbReference type="GO" id="GO:0019288">
    <property type="term" value="P:isopentenyl diphosphate biosynthetic process, methylerythritol 4-phosphate pathway"/>
    <property type="evidence" value="ECO:0007669"/>
    <property type="project" value="UniProtKB-UniRule"/>
</dbReference>
<evidence type="ECO:0000313" key="12">
    <source>
        <dbReference type="EMBL" id="MBO8425974.1"/>
    </source>
</evidence>
<reference evidence="12" key="2">
    <citation type="journal article" date="2021" name="PeerJ">
        <title>Extensive microbial diversity within the chicken gut microbiome revealed by metagenomics and culture.</title>
        <authorList>
            <person name="Gilroy R."/>
            <person name="Ravi A."/>
            <person name="Getino M."/>
            <person name="Pursley I."/>
            <person name="Horton D.L."/>
            <person name="Alikhan N.F."/>
            <person name="Baker D."/>
            <person name="Gharbi K."/>
            <person name="Hall N."/>
            <person name="Watson M."/>
            <person name="Adriaenssens E.M."/>
            <person name="Foster-Nyarko E."/>
            <person name="Jarju S."/>
            <person name="Secka A."/>
            <person name="Antonio M."/>
            <person name="Oren A."/>
            <person name="Chaudhuri R.R."/>
            <person name="La Ragione R."/>
            <person name="Hildebrand F."/>
            <person name="Pallen M.J."/>
        </authorList>
    </citation>
    <scope>NUCLEOTIDE SEQUENCE</scope>
    <source>
        <strain evidence="12">17113</strain>
    </source>
</reference>
<comment type="caution">
    <text evidence="12">The sequence shown here is derived from an EMBL/GenBank/DDBJ whole genome shotgun (WGS) entry which is preliminary data.</text>
</comment>
<evidence type="ECO:0000256" key="8">
    <source>
        <dbReference type="ARBA" id="ARBA00032554"/>
    </source>
</evidence>
<dbReference type="PANTHER" id="PTHR43527:SF2">
    <property type="entry name" value="4-DIPHOSPHOCYTIDYL-2-C-METHYL-D-ERYTHRITOL KINASE, CHLOROPLASTIC"/>
    <property type="match status" value="1"/>
</dbReference>
<dbReference type="InterPro" id="IPR004424">
    <property type="entry name" value="IspE"/>
</dbReference>
<dbReference type="PIRSF" id="PIRSF010376">
    <property type="entry name" value="IspE"/>
    <property type="match status" value="1"/>
</dbReference>
<proteinExistence type="inferred from homology"/>
<evidence type="ECO:0000256" key="4">
    <source>
        <dbReference type="ARBA" id="ARBA00022679"/>
    </source>
</evidence>
<dbReference type="NCBIfam" id="TIGR00154">
    <property type="entry name" value="ispE"/>
    <property type="match status" value="1"/>
</dbReference>
<gene>
    <name evidence="9 12" type="primary">ispE</name>
    <name evidence="12" type="ORF">IAC61_01460</name>
</gene>
<comment type="catalytic activity">
    <reaction evidence="9">
        <text>4-CDP-2-C-methyl-D-erythritol + ATP = 4-CDP-2-C-methyl-D-erythritol 2-phosphate + ADP + H(+)</text>
        <dbReference type="Rhea" id="RHEA:18437"/>
        <dbReference type="ChEBI" id="CHEBI:15378"/>
        <dbReference type="ChEBI" id="CHEBI:30616"/>
        <dbReference type="ChEBI" id="CHEBI:57823"/>
        <dbReference type="ChEBI" id="CHEBI:57919"/>
        <dbReference type="ChEBI" id="CHEBI:456216"/>
        <dbReference type="EC" id="2.7.1.148"/>
    </reaction>
</comment>
<dbReference type="AlphaFoldDB" id="A0A9D9GVB2"/>
<feature type="binding site" evidence="9">
    <location>
        <begin position="92"/>
        <end position="102"/>
    </location>
    <ligand>
        <name>ATP</name>
        <dbReference type="ChEBI" id="CHEBI:30616"/>
    </ligand>
</feature>
<keyword evidence="7 9" id="KW-0067">ATP-binding</keyword>
<dbReference type="InterPro" id="IPR006204">
    <property type="entry name" value="GHMP_kinase_N_dom"/>
</dbReference>
<evidence type="ECO:0000259" key="10">
    <source>
        <dbReference type="Pfam" id="PF00288"/>
    </source>
</evidence>
<keyword evidence="6 9" id="KW-0418">Kinase</keyword>
<comment type="similarity">
    <text evidence="1 9">Belongs to the GHMP kinase family. IspE subfamily.</text>
</comment>
<feature type="active site" evidence="9">
    <location>
        <position position="8"/>
    </location>
</feature>
<name>A0A9D9GVB2_9FIRM</name>
<evidence type="ECO:0000256" key="3">
    <source>
        <dbReference type="ARBA" id="ARBA00017473"/>
    </source>
</evidence>
<dbReference type="Gene3D" id="3.30.70.890">
    <property type="entry name" value="GHMP kinase, C-terminal domain"/>
    <property type="match status" value="1"/>
</dbReference>
<reference evidence="12" key="1">
    <citation type="submission" date="2020-10" db="EMBL/GenBank/DDBJ databases">
        <authorList>
            <person name="Gilroy R."/>
        </authorList>
    </citation>
    <scope>NUCLEOTIDE SEQUENCE</scope>
    <source>
        <strain evidence="12">17113</strain>
    </source>
</reference>
<comment type="pathway">
    <text evidence="9">Isoprenoid biosynthesis; isopentenyl diphosphate biosynthesis via DXP pathway; isopentenyl diphosphate from 1-deoxy-D-xylulose 5-phosphate: step 3/6.</text>
</comment>
<dbReference type="GO" id="GO:0005524">
    <property type="term" value="F:ATP binding"/>
    <property type="evidence" value="ECO:0007669"/>
    <property type="project" value="UniProtKB-UniRule"/>
</dbReference>
<evidence type="ECO:0000259" key="11">
    <source>
        <dbReference type="Pfam" id="PF08544"/>
    </source>
</evidence>
<dbReference type="HAMAP" id="MF_00061">
    <property type="entry name" value="IspE"/>
    <property type="match status" value="1"/>
</dbReference>
<feature type="active site" evidence="9">
    <location>
        <position position="134"/>
    </location>
</feature>
<comment type="function">
    <text evidence="9">Catalyzes the phosphorylation of the position 2 hydroxy group of 4-diphosphocytidyl-2C-methyl-D-erythritol.</text>
</comment>
<keyword evidence="5 9" id="KW-0547">Nucleotide-binding</keyword>
<evidence type="ECO:0000256" key="7">
    <source>
        <dbReference type="ARBA" id="ARBA00022840"/>
    </source>
</evidence>
<dbReference type="SUPFAM" id="SSF54211">
    <property type="entry name" value="Ribosomal protein S5 domain 2-like"/>
    <property type="match status" value="1"/>
</dbReference>
<dbReference type="EC" id="2.7.1.148" evidence="2 9"/>
<dbReference type="InterPro" id="IPR036554">
    <property type="entry name" value="GHMP_kinase_C_sf"/>
</dbReference>
<keyword evidence="4 9" id="KW-0808">Transferase</keyword>
<evidence type="ECO:0000256" key="6">
    <source>
        <dbReference type="ARBA" id="ARBA00022777"/>
    </source>
</evidence>
<evidence type="ECO:0000256" key="5">
    <source>
        <dbReference type="ARBA" id="ARBA00022741"/>
    </source>
</evidence>
<dbReference type="Pfam" id="PF08544">
    <property type="entry name" value="GHMP_kinases_C"/>
    <property type="match status" value="1"/>
</dbReference>
<dbReference type="SUPFAM" id="SSF55060">
    <property type="entry name" value="GHMP Kinase, C-terminal domain"/>
    <property type="match status" value="1"/>
</dbReference>
<sequence length="290" mass="31817">MDIKSFAKINVSLQVKGRREDGYHELDMVNLPLELHDVISIDKLSGGDTYIICDDLRLMGLRTNLCQKAVEAMRNRFGFKENFMIHIHKEIPFAAGLGGGSSNAATVMLAINKMLKLQASADDLKEVAGKIGSDIPYFLRLTPARVGGIGEIVNPIEVRKNYFCLLIKPSKGLSTKDVYAVCDNFPKKDINTDLVVKALQEGDDEALANCIGNDLQPASASLLPEIESLIAMMKGDGFKICQMTGSGSTVFALSSELKKCKEAHKKYLKLGYNAILTKTLSGIDCQRRKI</sequence>
<dbReference type="Pfam" id="PF00288">
    <property type="entry name" value="GHMP_kinases_N"/>
    <property type="match status" value="1"/>
</dbReference>
<evidence type="ECO:0000256" key="2">
    <source>
        <dbReference type="ARBA" id="ARBA00012052"/>
    </source>
</evidence>
<feature type="domain" description="GHMP kinase C-terminal" evidence="11">
    <location>
        <begin position="196"/>
        <end position="265"/>
    </location>
</feature>
<dbReference type="GO" id="GO:0050515">
    <property type="term" value="F:4-(cytidine 5'-diphospho)-2-C-methyl-D-erythritol kinase activity"/>
    <property type="evidence" value="ECO:0007669"/>
    <property type="project" value="UniProtKB-UniRule"/>
</dbReference>
<accession>A0A9D9GVB2</accession>
<dbReference type="Proteomes" id="UP000823634">
    <property type="component" value="Unassembled WGS sequence"/>
</dbReference>
<dbReference type="InterPro" id="IPR020568">
    <property type="entry name" value="Ribosomal_Su5_D2-typ_SF"/>
</dbReference>